<evidence type="ECO:0008006" key="2">
    <source>
        <dbReference type="Google" id="ProtNLM"/>
    </source>
</evidence>
<accession>A0A382AQZ2</accession>
<gene>
    <name evidence="1" type="ORF">METZ01_LOCUS156231</name>
</gene>
<dbReference type="AlphaFoldDB" id="A0A382AQZ2"/>
<name>A0A382AQZ2_9ZZZZ</name>
<dbReference type="GO" id="GO:0016857">
    <property type="term" value="F:racemase and epimerase activity, acting on carbohydrates and derivatives"/>
    <property type="evidence" value="ECO:0007669"/>
    <property type="project" value="InterPro"/>
</dbReference>
<protein>
    <recommendedName>
        <fullName evidence="2">L-rhamnose mutarotase</fullName>
    </recommendedName>
</protein>
<sequence length="107" mass="12591">MNRVGFLLKVKEEHVAQYKEHHKAVWDEMKKALQRHGWRNYSIFMKDDGLLFGYFETSGTFEEALCGMEGEPINSTWQELMSPYFEIPTGSTPDKMMIELEEVFHLV</sequence>
<dbReference type="PANTHER" id="PTHR34389">
    <property type="entry name" value="L-RHAMNOSE MUTAROTASE"/>
    <property type="match status" value="1"/>
</dbReference>
<dbReference type="InterPro" id="IPR011008">
    <property type="entry name" value="Dimeric_a/b-barrel"/>
</dbReference>
<reference evidence="1" key="1">
    <citation type="submission" date="2018-05" db="EMBL/GenBank/DDBJ databases">
        <authorList>
            <person name="Lanie J.A."/>
            <person name="Ng W.-L."/>
            <person name="Kazmierczak K.M."/>
            <person name="Andrzejewski T.M."/>
            <person name="Davidsen T.M."/>
            <person name="Wayne K.J."/>
            <person name="Tettelin H."/>
            <person name="Glass J.I."/>
            <person name="Rusch D."/>
            <person name="Podicherti R."/>
            <person name="Tsui H.-C.T."/>
            <person name="Winkler M.E."/>
        </authorList>
    </citation>
    <scope>NUCLEOTIDE SEQUENCE</scope>
</reference>
<proteinExistence type="predicted"/>
<dbReference type="EMBL" id="UINC01026256">
    <property type="protein sequence ID" value="SVB03377.1"/>
    <property type="molecule type" value="Genomic_DNA"/>
</dbReference>
<dbReference type="SUPFAM" id="SSF54909">
    <property type="entry name" value="Dimeric alpha+beta barrel"/>
    <property type="match status" value="1"/>
</dbReference>
<dbReference type="InterPro" id="IPR008000">
    <property type="entry name" value="Rham/fucose_mutarotase"/>
</dbReference>
<dbReference type="PANTHER" id="PTHR34389:SF2">
    <property type="entry name" value="L-RHAMNOSE MUTAROTASE"/>
    <property type="match status" value="1"/>
</dbReference>
<dbReference type="Pfam" id="PF05336">
    <property type="entry name" value="rhaM"/>
    <property type="match status" value="1"/>
</dbReference>
<dbReference type="Gene3D" id="3.30.70.100">
    <property type="match status" value="1"/>
</dbReference>
<dbReference type="GO" id="GO:0019301">
    <property type="term" value="P:rhamnose catabolic process"/>
    <property type="evidence" value="ECO:0007669"/>
    <property type="project" value="TreeGrafter"/>
</dbReference>
<organism evidence="1">
    <name type="scientific">marine metagenome</name>
    <dbReference type="NCBI Taxonomy" id="408172"/>
    <lineage>
        <taxon>unclassified sequences</taxon>
        <taxon>metagenomes</taxon>
        <taxon>ecological metagenomes</taxon>
    </lineage>
</organism>
<evidence type="ECO:0000313" key="1">
    <source>
        <dbReference type="EMBL" id="SVB03377.1"/>
    </source>
</evidence>